<dbReference type="AlphaFoldDB" id="A0A4Q8AMR3"/>
<dbReference type="Gene3D" id="3.40.1580.10">
    <property type="entry name" value="SMI1/KNR4-like"/>
    <property type="match status" value="1"/>
</dbReference>
<comment type="caution">
    <text evidence="1">The sequence shown here is derived from an EMBL/GenBank/DDBJ whole genome shotgun (WGS) entry which is preliminary data.</text>
</comment>
<keyword evidence="2" id="KW-1185">Reference proteome</keyword>
<organism evidence="1 2">
    <name type="scientific">Microterricola gilva</name>
    <dbReference type="NCBI Taxonomy" id="393267"/>
    <lineage>
        <taxon>Bacteria</taxon>
        <taxon>Bacillati</taxon>
        <taxon>Actinomycetota</taxon>
        <taxon>Actinomycetes</taxon>
        <taxon>Micrococcales</taxon>
        <taxon>Microbacteriaceae</taxon>
        <taxon>Microterricola</taxon>
    </lineage>
</organism>
<reference evidence="1 2" key="1">
    <citation type="submission" date="2019-02" db="EMBL/GenBank/DDBJ databases">
        <title>Sequencing the genomes of 1000 actinobacteria strains.</title>
        <authorList>
            <person name="Klenk H.-P."/>
        </authorList>
    </citation>
    <scope>NUCLEOTIDE SEQUENCE [LARGE SCALE GENOMIC DNA]</scope>
    <source>
        <strain evidence="1 2">DSM 18319</strain>
    </source>
</reference>
<dbReference type="InterPro" id="IPR037883">
    <property type="entry name" value="Knr4/Smi1-like_sf"/>
</dbReference>
<proteinExistence type="predicted"/>
<evidence type="ECO:0008006" key="3">
    <source>
        <dbReference type="Google" id="ProtNLM"/>
    </source>
</evidence>
<name>A0A4Q8AMR3_9MICO</name>
<accession>A0A4Q8AMR3</accession>
<gene>
    <name evidence="1" type="ORF">EV379_1560</name>
</gene>
<dbReference type="EMBL" id="SHLC01000001">
    <property type="protein sequence ID" value="RZU65235.1"/>
    <property type="molecule type" value="Genomic_DNA"/>
</dbReference>
<evidence type="ECO:0000313" key="1">
    <source>
        <dbReference type="EMBL" id="RZU65235.1"/>
    </source>
</evidence>
<evidence type="ECO:0000313" key="2">
    <source>
        <dbReference type="Proteomes" id="UP000291483"/>
    </source>
</evidence>
<dbReference type="SUPFAM" id="SSF160631">
    <property type="entry name" value="SMI1/KNR4-like"/>
    <property type="match status" value="1"/>
</dbReference>
<sequence>MSSGQYPAEVEHKDVWNLSVSQPLAPILSEHTIEHHRLPDGVGFPPSYVSFVRAFGWGRLFGLWLIYTPVSSGFADGVVGRGRYLTEQLHDDFSEARVEGYDWKIEPDGSWDTAQRLTVFAMSENGDYLAWDTGARDDNDELPIYHTARFNSLTRIGSNLYEAIEWLRERDSAPDFDPTQFRPLVPAAL</sequence>
<protein>
    <recommendedName>
        <fullName evidence="3">SUKH superfamily protein</fullName>
    </recommendedName>
</protein>
<dbReference type="Proteomes" id="UP000291483">
    <property type="component" value="Unassembled WGS sequence"/>
</dbReference>